<gene>
    <name evidence="2" type="ORF">AVDCRST_MAG46-2793</name>
</gene>
<dbReference type="EC" id="2.5.1.16" evidence="2"/>
<dbReference type="Gene3D" id="3.40.50.150">
    <property type="entry name" value="Vaccinia Virus protein VP39"/>
    <property type="match status" value="1"/>
</dbReference>
<accession>A0A6J4MB21</accession>
<feature type="compositionally biased region" description="Polar residues" evidence="1">
    <location>
        <begin position="1"/>
        <end position="10"/>
    </location>
</feature>
<evidence type="ECO:0000313" key="2">
    <source>
        <dbReference type="EMBL" id="CAA9353980.1"/>
    </source>
</evidence>
<organism evidence="2">
    <name type="scientific">uncultured Nocardioidaceae bacterium</name>
    <dbReference type="NCBI Taxonomy" id="253824"/>
    <lineage>
        <taxon>Bacteria</taxon>
        <taxon>Bacillati</taxon>
        <taxon>Actinomycetota</taxon>
        <taxon>Actinomycetes</taxon>
        <taxon>Propionibacteriales</taxon>
        <taxon>Nocardioidaceae</taxon>
        <taxon>environmental samples</taxon>
    </lineage>
</organism>
<protein>
    <submittedName>
        <fullName evidence="2">Spermidine synthase</fullName>
        <ecNumber evidence="2">2.5.1.16</ecNumber>
    </submittedName>
</protein>
<dbReference type="SUPFAM" id="SSF53335">
    <property type="entry name" value="S-adenosyl-L-methionine-dependent methyltransferases"/>
    <property type="match status" value="1"/>
</dbReference>
<dbReference type="InterPro" id="IPR029063">
    <property type="entry name" value="SAM-dependent_MTases_sf"/>
</dbReference>
<reference evidence="2" key="1">
    <citation type="submission" date="2020-02" db="EMBL/GenBank/DDBJ databases">
        <authorList>
            <person name="Meier V. D."/>
        </authorList>
    </citation>
    <scope>NUCLEOTIDE SEQUENCE</scope>
    <source>
        <strain evidence="2">AVDCRST_MAG46</strain>
    </source>
</reference>
<proteinExistence type="predicted"/>
<evidence type="ECO:0000256" key="1">
    <source>
        <dbReference type="SAM" id="MobiDB-lite"/>
    </source>
</evidence>
<dbReference type="AlphaFoldDB" id="A0A6J4MB21"/>
<keyword evidence="2" id="KW-0808">Transferase</keyword>
<dbReference type="CDD" id="cd02440">
    <property type="entry name" value="AdoMet_MTases"/>
    <property type="match status" value="1"/>
</dbReference>
<dbReference type="NCBIfam" id="NF037959">
    <property type="entry name" value="MFS_SpdSyn"/>
    <property type="match status" value="1"/>
</dbReference>
<sequence>MGRQRSSTPTGGLPEPPVGVHSIDTGTAEIVRDRTSPHAYMLLVNGVESSHLDLDDPAWLDFEYLRWMAAVIDAHVATDVRISALHLGAAGCSLARHLIAERPDSHHLAVEIDAALVRGVREWFALPSAPSLRLRAGEARAVTQTLSAASRNVVVRDVFAGARTPRPLTTLEFTASVRRLLRPGGIYLLNCGDLPTLDLARSEAATVAAVFPQVAITADPAMLKGRRRGNVVIAGSDTPVGGPGLARRLLGGAVPASLWDDARVRAFARHAKPLRDESAG</sequence>
<dbReference type="GO" id="GO:0004766">
    <property type="term" value="F:spermidine synthase activity"/>
    <property type="evidence" value="ECO:0007669"/>
    <property type="project" value="UniProtKB-EC"/>
</dbReference>
<feature type="region of interest" description="Disordered" evidence="1">
    <location>
        <begin position="1"/>
        <end position="20"/>
    </location>
</feature>
<name>A0A6J4MB21_9ACTN</name>
<dbReference type="EMBL" id="CADCUD010000189">
    <property type="protein sequence ID" value="CAA9353980.1"/>
    <property type="molecule type" value="Genomic_DNA"/>
</dbReference>